<accession>A0A0X3VWW0</accession>
<dbReference type="EMBL" id="LLZJ01000366">
    <property type="protein sequence ID" value="KUL49170.1"/>
    <property type="molecule type" value="Genomic_DNA"/>
</dbReference>
<gene>
    <name evidence="2" type="ORF">ADL28_27290</name>
</gene>
<feature type="region of interest" description="Disordered" evidence="1">
    <location>
        <begin position="1"/>
        <end position="32"/>
    </location>
</feature>
<feature type="compositionally biased region" description="Low complexity" evidence="1">
    <location>
        <begin position="1"/>
        <end position="18"/>
    </location>
</feature>
<dbReference type="AlphaFoldDB" id="A0A0X3VWW0"/>
<name>A0A0X3VWW0_STRVO</name>
<feature type="region of interest" description="Disordered" evidence="1">
    <location>
        <begin position="95"/>
        <end position="145"/>
    </location>
</feature>
<evidence type="ECO:0000313" key="3">
    <source>
        <dbReference type="Proteomes" id="UP000053413"/>
    </source>
</evidence>
<sequence length="145" mass="15386">METSSPPSSGPAEAATPAMEPQEDMVNTATPVRKIRRFPILSPSAPPLNRNPAKTSVYPPVIHWMPVSEADSSRPINGTATSMTVTSRITMKYPAHTAGSGARDPHAGHRAGLRRGGGLAATGRLRERHVPGSVPPAKALRQRAR</sequence>
<comment type="caution">
    <text evidence="2">The sequence shown here is derived from an EMBL/GenBank/DDBJ whole genome shotgun (WGS) entry which is preliminary data.</text>
</comment>
<evidence type="ECO:0000313" key="2">
    <source>
        <dbReference type="EMBL" id="KUL49170.1"/>
    </source>
</evidence>
<organism evidence="2 3">
    <name type="scientific">Streptomyces violaceusniger</name>
    <dbReference type="NCBI Taxonomy" id="68280"/>
    <lineage>
        <taxon>Bacteria</taxon>
        <taxon>Bacillati</taxon>
        <taxon>Actinomycetota</taxon>
        <taxon>Actinomycetes</taxon>
        <taxon>Kitasatosporales</taxon>
        <taxon>Streptomycetaceae</taxon>
        <taxon>Streptomyces</taxon>
        <taxon>Streptomyces violaceusniger group</taxon>
    </lineage>
</organism>
<evidence type="ECO:0000256" key="1">
    <source>
        <dbReference type="SAM" id="MobiDB-lite"/>
    </source>
</evidence>
<reference evidence="3" key="1">
    <citation type="submission" date="2015-10" db="EMBL/GenBank/DDBJ databases">
        <authorList>
            <person name="Ju K.-S."/>
            <person name="Doroghazi J.R."/>
            <person name="Metcalf W.W."/>
        </authorList>
    </citation>
    <scope>NUCLEOTIDE SEQUENCE [LARGE SCALE GENOMIC DNA]</scope>
    <source>
        <strain evidence="3">NRRL F-8817</strain>
    </source>
</reference>
<proteinExistence type="predicted"/>
<dbReference type="Proteomes" id="UP000053413">
    <property type="component" value="Unassembled WGS sequence"/>
</dbReference>
<protein>
    <submittedName>
        <fullName evidence="2">Uncharacterized protein</fullName>
    </submittedName>
</protein>